<dbReference type="OMA" id="TQAHASY"/>
<sequence>MPNPFHEPQIRILKEAFPDIDILTIDEALYSARGDINTAFDMLLEPNSPTKPIHSSETTSFSPINKTKPPTVREELAQWRQELYVESRLKAERDMNRNTNNRSFLSLPRRIKSNPFIHHNDSPNNNDRNRIQRLENTVKYQPQSIHQYTSQNLSTNNYHQGYSNIVFTTSIRSTPNRSTLPPPVPPRRLTVGETCANPFLSELPNNSNSSPQPLINTPPPPPPSRRLNTSTYRQRDEEVVNNPFDEPDMPPPAYQDIQKDTLVHLTP</sequence>
<dbReference type="GO" id="GO:0043130">
    <property type="term" value="F:ubiquitin binding"/>
    <property type="evidence" value="ECO:0007669"/>
    <property type="project" value="InterPro"/>
</dbReference>
<protein>
    <recommendedName>
        <fullName evidence="2">CUE domain-containing protein</fullName>
    </recommendedName>
</protein>
<name>A0A1X0S9R9_RHIZD</name>
<organism evidence="3 4">
    <name type="scientific">Rhizopus microsporus</name>
    <dbReference type="NCBI Taxonomy" id="58291"/>
    <lineage>
        <taxon>Eukaryota</taxon>
        <taxon>Fungi</taxon>
        <taxon>Fungi incertae sedis</taxon>
        <taxon>Mucoromycota</taxon>
        <taxon>Mucoromycotina</taxon>
        <taxon>Mucoromycetes</taxon>
        <taxon>Mucorales</taxon>
        <taxon>Mucorineae</taxon>
        <taxon>Rhizopodaceae</taxon>
        <taxon>Rhizopus</taxon>
    </lineage>
</organism>
<evidence type="ECO:0000259" key="2">
    <source>
        <dbReference type="PROSITE" id="PS51140"/>
    </source>
</evidence>
<feature type="compositionally biased region" description="Low complexity" evidence="1">
    <location>
        <begin position="197"/>
        <end position="215"/>
    </location>
</feature>
<evidence type="ECO:0000256" key="1">
    <source>
        <dbReference type="SAM" id="MobiDB-lite"/>
    </source>
</evidence>
<evidence type="ECO:0000313" key="3">
    <source>
        <dbReference type="EMBL" id="ORE20949.1"/>
    </source>
</evidence>
<dbReference type="VEuPathDB" id="FungiDB:BCV72DRAFT_306397"/>
<evidence type="ECO:0000313" key="4">
    <source>
        <dbReference type="Proteomes" id="UP000242381"/>
    </source>
</evidence>
<reference evidence="3 4" key="1">
    <citation type="journal article" date="2016" name="Proc. Natl. Acad. Sci. U.S.A.">
        <title>Lipid metabolic changes in an early divergent fungus govern the establishment of a mutualistic symbiosis with endobacteria.</title>
        <authorList>
            <person name="Lastovetsky O.A."/>
            <person name="Gaspar M.L."/>
            <person name="Mondo S.J."/>
            <person name="LaButti K.M."/>
            <person name="Sandor L."/>
            <person name="Grigoriev I.V."/>
            <person name="Henry S.A."/>
            <person name="Pawlowska T.E."/>
        </authorList>
    </citation>
    <scope>NUCLEOTIDE SEQUENCE [LARGE SCALE GENOMIC DNA]</scope>
    <source>
        <strain evidence="3 4">ATCC 11559</strain>
    </source>
</reference>
<feature type="region of interest" description="Disordered" evidence="1">
    <location>
        <begin position="197"/>
        <end position="267"/>
    </location>
</feature>
<dbReference type="SUPFAM" id="SSF46934">
    <property type="entry name" value="UBA-like"/>
    <property type="match status" value="1"/>
</dbReference>
<dbReference type="AlphaFoldDB" id="A0A1X0S9R9"/>
<dbReference type="Proteomes" id="UP000242381">
    <property type="component" value="Unassembled WGS sequence"/>
</dbReference>
<accession>A0A1X0S9R9</accession>
<dbReference type="InterPro" id="IPR003892">
    <property type="entry name" value="CUE"/>
</dbReference>
<dbReference type="InterPro" id="IPR009060">
    <property type="entry name" value="UBA-like_sf"/>
</dbReference>
<gene>
    <name evidence="3" type="ORF">BCV71DRAFT_261606</name>
</gene>
<dbReference type="PROSITE" id="PS51140">
    <property type="entry name" value="CUE"/>
    <property type="match status" value="1"/>
</dbReference>
<feature type="domain" description="CUE" evidence="2">
    <location>
        <begin position="5"/>
        <end position="48"/>
    </location>
</feature>
<dbReference type="EMBL" id="KV921286">
    <property type="protein sequence ID" value="ORE20949.1"/>
    <property type="molecule type" value="Genomic_DNA"/>
</dbReference>
<feature type="compositionally biased region" description="Basic and acidic residues" evidence="1">
    <location>
        <begin position="257"/>
        <end position="267"/>
    </location>
</feature>
<proteinExistence type="predicted"/>
<dbReference type="Pfam" id="PF02845">
    <property type="entry name" value="CUE"/>
    <property type="match status" value="1"/>
</dbReference>
<dbReference type="Gene3D" id="1.10.8.10">
    <property type="entry name" value="DNA helicase RuvA subunit, C-terminal domain"/>
    <property type="match status" value="1"/>
</dbReference>